<keyword evidence="2 5" id="KW-0812">Transmembrane</keyword>
<dbReference type="InterPro" id="IPR050355">
    <property type="entry name" value="RCF1"/>
</dbReference>
<sequence>MNSFISGMLFRVAKCSTSHPESEGNHGGKSHGFVKTPGVPAMPLDIGFKSGKETQGSRGNVASEGFLSNPLVPIGMGLTCLALLGMFKNSMSGNKMGAQKFMRYRIYAQFGTVMAMVAGLAYTGSNIAEERKHKN</sequence>
<organism evidence="7 8">
    <name type="scientific">Strongyloides papillosus</name>
    <name type="common">Intestinal threadworm</name>
    <dbReference type="NCBI Taxonomy" id="174720"/>
    <lineage>
        <taxon>Eukaryota</taxon>
        <taxon>Metazoa</taxon>
        <taxon>Ecdysozoa</taxon>
        <taxon>Nematoda</taxon>
        <taxon>Chromadorea</taxon>
        <taxon>Rhabditida</taxon>
        <taxon>Tylenchina</taxon>
        <taxon>Panagrolaimomorpha</taxon>
        <taxon>Strongyloidoidea</taxon>
        <taxon>Strongyloididae</taxon>
        <taxon>Strongyloides</taxon>
    </lineage>
</organism>
<feature type="transmembrane region" description="Helical" evidence="5">
    <location>
        <begin position="66"/>
        <end position="85"/>
    </location>
</feature>
<dbReference type="GO" id="GO:0097250">
    <property type="term" value="P:mitochondrial respirasome assembly"/>
    <property type="evidence" value="ECO:0007669"/>
    <property type="project" value="TreeGrafter"/>
</dbReference>
<dbReference type="Gene3D" id="6.10.140.1320">
    <property type="match status" value="1"/>
</dbReference>
<evidence type="ECO:0000256" key="5">
    <source>
        <dbReference type="SAM" id="Phobius"/>
    </source>
</evidence>
<dbReference type="Proteomes" id="UP000046392">
    <property type="component" value="Unplaced"/>
</dbReference>
<dbReference type="AlphaFoldDB" id="A0A0N5C3Y9"/>
<dbReference type="PROSITE" id="PS51503">
    <property type="entry name" value="HIG1"/>
    <property type="match status" value="1"/>
</dbReference>
<dbReference type="STRING" id="174720.A0A0N5C3Y9"/>
<evidence type="ECO:0000313" key="8">
    <source>
        <dbReference type="WBParaSite" id="SPAL_0001267300.1"/>
    </source>
</evidence>
<keyword evidence="7" id="KW-1185">Reference proteome</keyword>
<protein>
    <submittedName>
        <fullName evidence="8">HIG1 domain-containing protein</fullName>
    </submittedName>
</protein>
<evidence type="ECO:0000256" key="1">
    <source>
        <dbReference type="ARBA" id="ARBA00004325"/>
    </source>
</evidence>
<dbReference type="GO" id="GO:0031966">
    <property type="term" value="C:mitochondrial membrane"/>
    <property type="evidence" value="ECO:0007669"/>
    <property type="project" value="UniProtKB-SubCell"/>
</dbReference>
<dbReference type="Pfam" id="PF04588">
    <property type="entry name" value="HIG_1_N"/>
    <property type="match status" value="1"/>
</dbReference>
<feature type="transmembrane region" description="Helical" evidence="5">
    <location>
        <begin position="106"/>
        <end position="125"/>
    </location>
</feature>
<evidence type="ECO:0000256" key="3">
    <source>
        <dbReference type="ARBA" id="ARBA00022989"/>
    </source>
</evidence>
<evidence type="ECO:0000259" key="6">
    <source>
        <dbReference type="PROSITE" id="PS51503"/>
    </source>
</evidence>
<proteinExistence type="predicted"/>
<feature type="domain" description="HIG1" evidence="6">
    <location>
        <begin position="40"/>
        <end position="134"/>
    </location>
</feature>
<dbReference type="InterPro" id="IPR007667">
    <property type="entry name" value="Hypoxia_induced_domain"/>
</dbReference>
<keyword evidence="3 5" id="KW-1133">Transmembrane helix</keyword>
<dbReference type="PANTHER" id="PTHR12297">
    <property type="entry name" value="HYPOXIA-INDUCBILE GENE 1 HIG1 -RELATED"/>
    <property type="match status" value="1"/>
</dbReference>
<dbReference type="WBParaSite" id="SPAL_0001267300.1">
    <property type="protein sequence ID" value="SPAL_0001267300.1"/>
    <property type="gene ID" value="SPAL_0001267300"/>
</dbReference>
<reference evidence="8" key="1">
    <citation type="submission" date="2017-02" db="UniProtKB">
        <authorList>
            <consortium name="WormBaseParasite"/>
        </authorList>
    </citation>
    <scope>IDENTIFICATION</scope>
</reference>
<accession>A0A0N5C3Y9</accession>
<evidence type="ECO:0000313" key="7">
    <source>
        <dbReference type="Proteomes" id="UP000046392"/>
    </source>
</evidence>
<name>A0A0N5C3Y9_STREA</name>
<keyword evidence="4 5" id="KW-0472">Membrane</keyword>
<evidence type="ECO:0000256" key="2">
    <source>
        <dbReference type="ARBA" id="ARBA00022692"/>
    </source>
</evidence>
<comment type="subcellular location">
    <subcellularLocation>
        <location evidence="1">Mitochondrion membrane</location>
    </subcellularLocation>
</comment>
<dbReference type="PANTHER" id="PTHR12297:SF17">
    <property type="entry name" value="HIG1 DOMAIN-CONTAINING PROTEIN"/>
    <property type="match status" value="1"/>
</dbReference>
<evidence type="ECO:0000256" key="4">
    <source>
        <dbReference type="ARBA" id="ARBA00023136"/>
    </source>
</evidence>